<keyword evidence="4" id="KW-1185">Reference proteome</keyword>
<evidence type="ECO:0000313" key="4">
    <source>
        <dbReference type="Proteomes" id="UP000310158"/>
    </source>
</evidence>
<keyword evidence="1" id="KW-0812">Transmembrane</keyword>
<comment type="caution">
    <text evidence="3">The sequence shown here is derived from an EMBL/GenBank/DDBJ whole genome shotgun (WGS) entry which is preliminary data.</text>
</comment>
<dbReference type="OrthoDB" id="783096at2759"/>
<evidence type="ECO:0000259" key="2">
    <source>
        <dbReference type="Pfam" id="PF00149"/>
    </source>
</evidence>
<dbReference type="PROSITE" id="PS51257">
    <property type="entry name" value="PROKAR_LIPOPROTEIN"/>
    <property type="match status" value="1"/>
</dbReference>
<accession>A0A4S4M5A8</accession>
<name>A0A4S4M5A8_9AGAM</name>
<dbReference type="PANTHER" id="PTHR32440:SF0">
    <property type="entry name" value="PHOSPHATASE DCR2-RELATED"/>
    <property type="match status" value="1"/>
</dbReference>
<dbReference type="Pfam" id="PF00149">
    <property type="entry name" value="Metallophos"/>
    <property type="match status" value="1"/>
</dbReference>
<dbReference type="Proteomes" id="UP000310158">
    <property type="component" value="Unassembled WGS sequence"/>
</dbReference>
<dbReference type="AlphaFoldDB" id="A0A4S4M5A8"/>
<dbReference type="InterPro" id="IPR029052">
    <property type="entry name" value="Metallo-depent_PP-like"/>
</dbReference>
<dbReference type="GO" id="GO:0005737">
    <property type="term" value="C:cytoplasm"/>
    <property type="evidence" value="ECO:0007669"/>
    <property type="project" value="TreeGrafter"/>
</dbReference>
<protein>
    <recommendedName>
        <fullName evidence="2">Calcineurin-like phosphoesterase domain-containing protein</fullName>
    </recommendedName>
</protein>
<organism evidence="3 4">
    <name type="scientific">Bondarzewia mesenterica</name>
    <dbReference type="NCBI Taxonomy" id="1095465"/>
    <lineage>
        <taxon>Eukaryota</taxon>
        <taxon>Fungi</taxon>
        <taxon>Dikarya</taxon>
        <taxon>Basidiomycota</taxon>
        <taxon>Agaricomycotina</taxon>
        <taxon>Agaricomycetes</taxon>
        <taxon>Russulales</taxon>
        <taxon>Bondarzewiaceae</taxon>
        <taxon>Bondarzewia</taxon>
    </lineage>
</organism>
<evidence type="ECO:0000313" key="3">
    <source>
        <dbReference type="EMBL" id="THH19807.1"/>
    </source>
</evidence>
<evidence type="ECO:0000256" key="1">
    <source>
        <dbReference type="SAM" id="Phobius"/>
    </source>
</evidence>
<keyword evidence="1" id="KW-0472">Membrane</keyword>
<dbReference type="SUPFAM" id="SSF56300">
    <property type="entry name" value="Metallo-dependent phosphatases"/>
    <property type="match status" value="1"/>
</dbReference>
<reference evidence="3 4" key="1">
    <citation type="submission" date="2019-02" db="EMBL/GenBank/DDBJ databases">
        <title>Genome sequencing of the rare red list fungi Bondarzewia mesenterica.</title>
        <authorList>
            <person name="Buettner E."/>
            <person name="Kellner H."/>
        </authorList>
    </citation>
    <scope>NUCLEOTIDE SEQUENCE [LARGE SCALE GENOMIC DNA]</scope>
    <source>
        <strain evidence="3 4">DSM 108281</strain>
    </source>
</reference>
<dbReference type="EMBL" id="SGPL01000035">
    <property type="protein sequence ID" value="THH19807.1"/>
    <property type="molecule type" value="Genomic_DNA"/>
</dbReference>
<dbReference type="Gene3D" id="3.60.21.10">
    <property type="match status" value="1"/>
</dbReference>
<sequence>MALTCSRFLRFLRSIFIPTTTIVAFSCLLTFFFVLYQPTRGPGDIQRLGWQSWDVISLSDPYVGAGSVDDETGSQGSATPVQDAPLPEGVDWWNTTYSGGTVDSASLPLDVWNPLLPHDTGLSELAVQRCMVDMRLGDLCAPASSKEDDAIKGKWVRVAPDLNLQSGMWHLHVYYRRTRRLDVPLITDIQLLPASASPANSPGSTWTKNELSIRDGVYRAEPLFLWYRTGKTLGNMVPEEKSQLITEVDVLYGDGAPWYGFEKVEPATTEAQAGRRENVWLTYRRGTKSIPQTTPLHFSHDGHFKIMQVADLHFSVSAGGCRDTKLTCVPAAEGGAYNMTSTLLARALDSEKPDLVVFTGDQLNGQGTSWDAKSVLAKFSRVVAKRGIPWAAVFGNHDEEDARERGLKKDQVKLMQSLPYNLVQAGPDDVHGVGNYVLKVHSADASKTQLLTLYFLDSGSYSKGFIDWFGFFTPTEYDWIHQDQIDWFLKESASISAIERPFTPDGSKDLGHIWSRQGQYTPETRKLAKPNALMFFHIPLFAFFFAIPKADMADGRPLDVGLHDLEKPGAAKTNGGMFEKGLMHALESDHQASRIPEVKVVGNGHCHVTENCRRIQNVWMCFGGGGSYAGYSKVGFDRRFRIYDISDYGETIRTYKRLENDRIMDEMILAGRGAPALSDG</sequence>
<feature type="transmembrane region" description="Helical" evidence="1">
    <location>
        <begin position="12"/>
        <end position="36"/>
    </location>
</feature>
<dbReference type="PANTHER" id="PTHR32440">
    <property type="entry name" value="PHOSPHATASE DCR2-RELATED-RELATED"/>
    <property type="match status" value="1"/>
</dbReference>
<keyword evidence="1" id="KW-1133">Transmembrane helix</keyword>
<dbReference type="GO" id="GO:0004721">
    <property type="term" value="F:phosphoprotein phosphatase activity"/>
    <property type="evidence" value="ECO:0007669"/>
    <property type="project" value="TreeGrafter"/>
</dbReference>
<dbReference type="CDD" id="cd07383">
    <property type="entry name" value="MPP_Dcr2"/>
    <property type="match status" value="1"/>
</dbReference>
<dbReference type="InterPro" id="IPR004843">
    <property type="entry name" value="Calcineurin-like_PHP"/>
</dbReference>
<proteinExistence type="predicted"/>
<gene>
    <name evidence="3" type="ORF">EW146_g1433</name>
</gene>
<feature type="domain" description="Calcineurin-like phosphoesterase" evidence="2">
    <location>
        <begin position="304"/>
        <end position="430"/>
    </location>
</feature>